<dbReference type="EMBL" id="CAJOBJ010113654">
    <property type="protein sequence ID" value="CAF4643529.1"/>
    <property type="molecule type" value="Genomic_DNA"/>
</dbReference>
<dbReference type="InterPro" id="IPR026983">
    <property type="entry name" value="DHC"/>
</dbReference>
<dbReference type="Pfam" id="PF12775">
    <property type="entry name" value="AAA_7"/>
    <property type="match status" value="1"/>
</dbReference>
<dbReference type="InterPro" id="IPR027417">
    <property type="entry name" value="P-loop_NTPase"/>
</dbReference>
<feature type="non-terminal residue" evidence="2">
    <location>
        <position position="1"/>
    </location>
</feature>
<evidence type="ECO:0000313" key="3">
    <source>
        <dbReference type="Proteomes" id="UP000676336"/>
    </source>
</evidence>
<protein>
    <submittedName>
        <fullName evidence="2">Uncharacterized protein</fullName>
    </submittedName>
</protein>
<evidence type="ECO:0000313" key="2">
    <source>
        <dbReference type="EMBL" id="CAF4827360.1"/>
    </source>
</evidence>
<dbReference type="EMBL" id="CAJOBI010154928">
    <property type="protein sequence ID" value="CAF4827360.1"/>
    <property type="molecule type" value="Genomic_DNA"/>
</dbReference>
<dbReference type="PANTHER" id="PTHR22878">
    <property type="entry name" value="DYNEIN HEAVY CHAIN 6, AXONEMAL-LIKE-RELATED"/>
    <property type="match status" value="1"/>
</dbReference>
<sequence>VFLDDMSMPKIDQYGTQQAIALLKLLVEKHGMYERNEELNWKFVTDIDWIAAMSAPGKEFERENYAN</sequence>
<proteinExistence type="predicted"/>
<dbReference type="GO" id="GO:0045505">
    <property type="term" value="F:dynein intermediate chain binding"/>
    <property type="evidence" value="ECO:0007669"/>
    <property type="project" value="InterPro"/>
</dbReference>
<dbReference type="Proteomes" id="UP000676336">
    <property type="component" value="Unassembled WGS sequence"/>
</dbReference>
<dbReference type="Gene3D" id="3.40.50.300">
    <property type="entry name" value="P-loop containing nucleotide triphosphate hydrolases"/>
    <property type="match status" value="1"/>
</dbReference>
<dbReference type="GO" id="GO:0007018">
    <property type="term" value="P:microtubule-based movement"/>
    <property type="evidence" value="ECO:0007669"/>
    <property type="project" value="InterPro"/>
</dbReference>
<name>A0A8S3BY71_9BILA</name>
<gene>
    <name evidence="1" type="ORF">GIL414_LOCUS40738</name>
    <name evidence="2" type="ORF">SMN809_LOCUS48311</name>
</gene>
<reference evidence="2" key="1">
    <citation type="submission" date="2021-02" db="EMBL/GenBank/DDBJ databases">
        <authorList>
            <person name="Nowell W R."/>
        </authorList>
    </citation>
    <scope>NUCLEOTIDE SEQUENCE</scope>
</reference>
<dbReference type="GO" id="GO:0030286">
    <property type="term" value="C:dynein complex"/>
    <property type="evidence" value="ECO:0007669"/>
    <property type="project" value="InterPro"/>
</dbReference>
<dbReference type="Proteomes" id="UP000681720">
    <property type="component" value="Unassembled WGS sequence"/>
</dbReference>
<dbReference type="PANTHER" id="PTHR22878:SF63">
    <property type="entry name" value="DYNEIN AXONEMAL HEAVY CHAIN 10"/>
    <property type="match status" value="1"/>
</dbReference>
<accession>A0A8S3BY71</accession>
<comment type="caution">
    <text evidence="2">The sequence shown here is derived from an EMBL/GenBank/DDBJ whole genome shotgun (WGS) entry which is preliminary data.</text>
</comment>
<evidence type="ECO:0000313" key="1">
    <source>
        <dbReference type="EMBL" id="CAF4643529.1"/>
    </source>
</evidence>
<dbReference type="AlphaFoldDB" id="A0A8S3BY71"/>
<organism evidence="2 3">
    <name type="scientific">Rotaria magnacalcarata</name>
    <dbReference type="NCBI Taxonomy" id="392030"/>
    <lineage>
        <taxon>Eukaryota</taxon>
        <taxon>Metazoa</taxon>
        <taxon>Spiralia</taxon>
        <taxon>Gnathifera</taxon>
        <taxon>Rotifera</taxon>
        <taxon>Eurotatoria</taxon>
        <taxon>Bdelloidea</taxon>
        <taxon>Philodinida</taxon>
        <taxon>Philodinidae</taxon>
        <taxon>Rotaria</taxon>
    </lineage>
</organism>
<dbReference type="GO" id="GO:0051959">
    <property type="term" value="F:dynein light intermediate chain binding"/>
    <property type="evidence" value="ECO:0007669"/>
    <property type="project" value="InterPro"/>
</dbReference>